<comment type="caution">
    <text evidence="2">The sequence shown here is derived from an EMBL/GenBank/DDBJ whole genome shotgun (WGS) entry which is preliminary data.</text>
</comment>
<feature type="compositionally biased region" description="Polar residues" evidence="1">
    <location>
        <begin position="896"/>
        <end position="908"/>
    </location>
</feature>
<feature type="region of interest" description="Disordered" evidence="1">
    <location>
        <begin position="2002"/>
        <end position="2029"/>
    </location>
</feature>
<sequence>MDSDSIADEDDQNRVRFFSGNEHNINSLCNEGEIFCFNDGHMSELTESSKTDLADLQSNSRMEIVTSSEEISNFSTMIGEGLSQTHNEILADPVTEKCGYNEEKLTNHENQKLEESKTMLIDMKKSCNAQNNAVTHHLKTEKDELIRKMANHIECIWNILLQFGDKLNKAELLTEKEKSIVRREYEDGYLPLKITQNKGGKDNQLFLMRLLPSLFEEPGTNNCSSSYLNTHLKGRDISSSDCSSSLYSSMYHEETSRSNINPSTSQNKHVNNPEVKRSKARKSFTRSHKPHHLLQDKNQQSMIHIPHNPLNSKNENINSYSDDNKYLFQASFKQALCEQDTPNLMSTKKSNEVQKIFLDESIKNLERNLVESPAINLKKVSRECGELKDKISDSDTHYPVSFQLSNGKIINLDSLESKKFLDNMNNPVVKQAKARKKFSNSRNSQSFEEKSHLTSNLSIGMPNFENNTEISDKQKSSINSPFKQISCIETEDSLKEKDFLFPDSIGGLLPELSKQILYKETNSYSTDIPSIAKKVTDIGEIASFPEKVTDSWMSTSINGTEKPCSSAENTQLKFSQKEHEFQDAVSFGHNPNSQEDNDSMKQKVLLNYKSPLKKQTVNGSSDSDHNLFESNEVVKRQCILLTQKKSYRTQLKQSYSVGSNYQLENDLALSDEDDTLDCDLERNSSKDETSPRKNFDSLCLAPPEIIRSSHNYEENAFSMSNKTFPENRNVNSALVDSSNNAAIDINCSNINRLHTEFLNSPIVKKTEARKDSSRKQDPDHSVNNKIQQNGLSNSSVERLNSKKGIISSLHACNSDKDGPFLMKNPRHLSELDRDEETKIAEKASQALCNIDGNTIDLNSSLCRSILSDSAVLNRDLLLLSVNMSKSSDFVEQNSLVVSSSKNSPNEGNNDLPELDGKESSRVSLIEKESCNAEYGKMRSFSNQNADQCGLDFLEEKTDDIEQSENQRINLVECGKDAWKSLDDMSTVTSEKMKTLQICSKNLLSVHTNSVVENRSNPVTSSKSENLSSVDRSPENPSSVDQLPVNSSVDQSPKKSSSTDQSSDKDVAGSRGIFTLFQNSILNPFIGQANVRKKVKKKPNPASSLGDKIQNAPCNFSFEIPCDKINTVTSEKENTQISDLLLKQNSETSQENIKEYTSTKDIGTLAVKLFSQTEDEEKKSFIQNSSSIPSISQLETSHVNPCFSVSKNEWKSNACIKQDFVQENTELEDFEFVTGNNISSENNYIPIAPLQLDPMTSKDGLLRTENVANDNPGKSIHSPESVNLKNDLVISDDEIGEHEKEKNTKDMVLLTSFSKNPKLISESKKIQSNDLKLDNNSSNLSNAESKTNSFYNLSQAAFRLDNNSVELQNSSSPKIISYLDRKTNTSFDEDLPKEKSNIPDTEGTDMVHGHLNEELIELPVNNSSNLSNAETKTNCFYNLSQAEFRLDNNSVELQNSSSPKIRSYLDRKTNTSFDEDLPKEKSNIPDTEGADMVHGHLNEELIELPVETQHLGFTAKRKRTEDFEPDQFASNPIKKTFNALSSEESSLSNKIVNSVLRGPSVSVNGGKFPVTIQDTSGSVNKCIKPGILIPNNNTSESKVKLSSTIDNDNLSIKGPMKKKLKPVDSVTTCIAPVRVRGRTSQFRAFSKKISNEFDKNSKDNECSKSNEMQHALPNNFDQDKIIESYISTKKPKIRKEHQKIKNSNKTLLSHNTGTFLNLKEASSEYSSQFSQQDAKIPLKEPVASSEFSEQCKLYTTSKSSSMIHSSTKDKIKALNKRAKAEKGVKRIRNEENTEISFDNARLEKSMNLTSFVKEKDLGDNFLELCSSMKPPPELNNGESIVNGCKNMLSIDNTVKSLHTESECLTSKKRVLNSEKKPVIKKQNCCRNSESIIVNSLSGQNICSISENLTVNHNLLSKTMEEDWHFESDSDSVLHIDEGGNRKNLQSESLELCSSVDLPSDLNSKESTVNDSELDINNKIRCLPRKSEDSTSKKRLLNSDIKSEVKKQNLSRNSESTIANSSSNKNISTSNENFSAHDDLLSNAIKVDWHLENDSDPELVINEGDSNKPGSYNHSVKECFQETPKKLSNANSSCLSVLEEISYFDKSSVSINVKNIISSDNNETHFSKSLLLSESSLHSTQILPCSKSESFSLDEKHSESIVSNINVSPSVTNYIDQSNFPITTDTTTKIIATTNSQNINQTGTTKAAETSNPESKSTNAIIVPKFSNQEFVNNANEGFIKKGSCKFQHTKLVGSIIENKNCKRFQKEADLPFSLGIEEILDNIRGVHADSDSFKNYVNSLTKFLSYPQNAPDTAVLIFLVVHYLHRRNVNVLLKFLHNQEGYPFLLSSENCIVSALIEIEKLAKPHLQGLMNSLLSVLYNLILKKKTLKVYGMSSLCRVFTELCKRNGDKQKPIFLCCDLIKQKHPNSPFLLASIAGVWKELFEIPDNFSDEYITLLSSIAYGAQKRLPKISKSFQECSSKVIEEYIAVPSIPNPKQAIEFLREQIVLKSLQSSFENLWCLTSSLVILASWEPFEWAEQTLLNDYIVTNLKRFSRQDSNEQAFDLFCDLYVDILLLATNKTADKVLIKFVERKVATKEKEFVQDCAAAALLKYSLLANREVPASLTVFFQKNPEHPKSKLFEDILQRRKMSISPKKLSIKDVMIYT</sequence>
<feature type="region of interest" description="Disordered" evidence="1">
    <location>
        <begin position="1465"/>
        <end position="1485"/>
    </location>
</feature>
<feature type="region of interest" description="Disordered" evidence="1">
    <location>
        <begin position="764"/>
        <end position="794"/>
    </location>
</feature>
<feature type="compositionally biased region" description="Polar residues" evidence="1">
    <location>
        <begin position="257"/>
        <end position="270"/>
    </location>
</feature>
<name>A0AAV2BS34_9ARAC</name>
<feature type="compositionally biased region" description="Low complexity" evidence="1">
    <location>
        <begin position="1046"/>
        <end position="1060"/>
    </location>
</feature>
<accession>A0AAV2BS34</accession>
<protein>
    <submittedName>
        <fullName evidence="2">Uncharacterized protein</fullName>
    </submittedName>
</protein>
<evidence type="ECO:0000313" key="3">
    <source>
        <dbReference type="Proteomes" id="UP001497382"/>
    </source>
</evidence>
<keyword evidence="3" id="KW-1185">Reference proteome</keyword>
<proteinExistence type="predicted"/>
<reference evidence="2 3" key="1">
    <citation type="submission" date="2024-04" db="EMBL/GenBank/DDBJ databases">
        <authorList>
            <person name="Rising A."/>
            <person name="Reimegard J."/>
            <person name="Sonavane S."/>
            <person name="Akerstrom W."/>
            <person name="Nylinder S."/>
            <person name="Hedman E."/>
            <person name="Kallberg Y."/>
        </authorList>
    </citation>
    <scope>NUCLEOTIDE SEQUENCE [LARGE SCALE GENOMIC DNA]</scope>
</reference>
<feature type="compositionally biased region" description="Polar residues" evidence="1">
    <location>
        <begin position="783"/>
        <end position="794"/>
    </location>
</feature>
<feature type="region of interest" description="Disordered" evidence="1">
    <location>
        <begin position="896"/>
        <end position="918"/>
    </location>
</feature>
<feature type="region of interest" description="Disordered" evidence="1">
    <location>
        <begin position="253"/>
        <end position="314"/>
    </location>
</feature>
<dbReference type="Proteomes" id="UP001497382">
    <property type="component" value="Unassembled WGS sequence"/>
</dbReference>
<gene>
    <name evidence="2" type="ORF">LARSCL_LOCUS20940</name>
</gene>
<feature type="compositionally biased region" description="Polar residues" evidence="1">
    <location>
        <begin position="2006"/>
        <end position="2017"/>
    </location>
</feature>
<feature type="compositionally biased region" description="Low complexity" evidence="1">
    <location>
        <begin position="2018"/>
        <end position="2029"/>
    </location>
</feature>
<feature type="compositionally biased region" description="Polar residues" evidence="1">
    <location>
        <begin position="1013"/>
        <end position="1045"/>
    </location>
</feature>
<feature type="compositionally biased region" description="Basic and acidic residues" evidence="1">
    <location>
        <begin position="764"/>
        <end position="782"/>
    </location>
</feature>
<evidence type="ECO:0000313" key="2">
    <source>
        <dbReference type="EMBL" id="CAL1298692.1"/>
    </source>
</evidence>
<dbReference type="EMBL" id="CAXIEN010000470">
    <property type="protein sequence ID" value="CAL1298692.1"/>
    <property type="molecule type" value="Genomic_DNA"/>
</dbReference>
<feature type="region of interest" description="Disordered" evidence="1">
    <location>
        <begin position="1013"/>
        <end position="1066"/>
    </location>
</feature>
<organism evidence="2 3">
    <name type="scientific">Larinioides sclopetarius</name>
    <dbReference type="NCBI Taxonomy" id="280406"/>
    <lineage>
        <taxon>Eukaryota</taxon>
        <taxon>Metazoa</taxon>
        <taxon>Ecdysozoa</taxon>
        <taxon>Arthropoda</taxon>
        <taxon>Chelicerata</taxon>
        <taxon>Arachnida</taxon>
        <taxon>Araneae</taxon>
        <taxon>Araneomorphae</taxon>
        <taxon>Entelegynae</taxon>
        <taxon>Araneoidea</taxon>
        <taxon>Araneidae</taxon>
        <taxon>Larinioides</taxon>
    </lineage>
</organism>
<feature type="compositionally biased region" description="Basic residues" evidence="1">
    <location>
        <begin position="278"/>
        <end position="292"/>
    </location>
</feature>
<evidence type="ECO:0000256" key="1">
    <source>
        <dbReference type="SAM" id="MobiDB-lite"/>
    </source>
</evidence>